<evidence type="ECO:0000256" key="4">
    <source>
        <dbReference type="ARBA" id="ARBA00022692"/>
    </source>
</evidence>
<dbReference type="AlphaFoldDB" id="A0A521BH04"/>
<keyword evidence="10" id="KW-1185">Reference proteome</keyword>
<evidence type="ECO:0000256" key="5">
    <source>
        <dbReference type="ARBA" id="ARBA00022989"/>
    </source>
</evidence>
<feature type="transmembrane region" description="Helical" evidence="7">
    <location>
        <begin position="51"/>
        <end position="77"/>
    </location>
</feature>
<dbReference type="SUPFAM" id="SSF161098">
    <property type="entry name" value="MetI-like"/>
    <property type="match status" value="1"/>
</dbReference>
<feature type="domain" description="ABC transmembrane type-1" evidence="8">
    <location>
        <begin position="51"/>
        <end position="251"/>
    </location>
</feature>
<organism evidence="9 10">
    <name type="scientific">Balnearium lithotrophicum</name>
    <dbReference type="NCBI Taxonomy" id="223788"/>
    <lineage>
        <taxon>Bacteria</taxon>
        <taxon>Pseudomonadati</taxon>
        <taxon>Aquificota</taxon>
        <taxon>Aquificia</taxon>
        <taxon>Desulfurobacteriales</taxon>
        <taxon>Desulfurobacteriaceae</taxon>
        <taxon>Balnearium</taxon>
    </lineage>
</organism>
<feature type="transmembrane region" description="Helical" evidence="7">
    <location>
        <begin position="175"/>
        <end position="197"/>
    </location>
</feature>
<comment type="similarity">
    <text evidence="7">Belongs to the binding-protein-dependent transport system permease family.</text>
</comment>
<evidence type="ECO:0000256" key="1">
    <source>
        <dbReference type="ARBA" id="ARBA00004651"/>
    </source>
</evidence>
<dbReference type="Gene3D" id="1.10.3720.10">
    <property type="entry name" value="MetI-like"/>
    <property type="match status" value="1"/>
</dbReference>
<evidence type="ECO:0000313" key="10">
    <source>
        <dbReference type="Proteomes" id="UP000317315"/>
    </source>
</evidence>
<evidence type="ECO:0000313" key="9">
    <source>
        <dbReference type="EMBL" id="SMO46211.1"/>
    </source>
</evidence>
<dbReference type="RefSeq" id="WP_142934430.1">
    <property type="nucleotide sequence ID" value="NZ_FXTM01000005.1"/>
</dbReference>
<reference evidence="9 10" key="1">
    <citation type="submission" date="2017-05" db="EMBL/GenBank/DDBJ databases">
        <authorList>
            <person name="Varghese N."/>
            <person name="Submissions S."/>
        </authorList>
    </citation>
    <scope>NUCLEOTIDE SEQUENCE [LARGE SCALE GENOMIC DNA]</scope>
    <source>
        <strain evidence="9 10">DSM 16304</strain>
    </source>
</reference>
<dbReference type="GO" id="GO:0055085">
    <property type="term" value="P:transmembrane transport"/>
    <property type="evidence" value="ECO:0007669"/>
    <property type="project" value="InterPro"/>
</dbReference>
<dbReference type="Proteomes" id="UP000317315">
    <property type="component" value="Unassembled WGS sequence"/>
</dbReference>
<feature type="transmembrane region" description="Helical" evidence="7">
    <location>
        <begin position="235"/>
        <end position="255"/>
    </location>
</feature>
<protein>
    <submittedName>
        <fullName evidence="9">Molybdate/tungstate transport system permease protein</fullName>
    </submittedName>
</protein>
<feature type="transmembrane region" description="Helical" evidence="7">
    <location>
        <begin position="130"/>
        <end position="154"/>
    </location>
</feature>
<dbReference type="Pfam" id="PF00528">
    <property type="entry name" value="BPD_transp_1"/>
    <property type="match status" value="1"/>
</dbReference>
<evidence type="ECO:0000256" key="7">
    <source>
        <dbReference type="RuleBase" id="RU363032"/>
    </source>
</evidence>
<dbReference type="PANTHER" id="PTHR30183">
    <property type="entry name" value="MOLYBDENUM TRANSPORT SYSTEM PERMEASE PROTEIN MODB"/>
    <property type="match status" value="1"/>
</dbReference>
<comment type="subcellular location">
    <subcellularLocation>
        <location evidence="1 7">Cell membrane</location>
        <topology evidence="1 7">Multi-pass membrane protein</topology>
    </subcellularLocation>
</comment>
<keyword evidence="3" id="KW-1003">Cell membrane</keyword>
<dbReference type="EMBL" id="FXTM01000005">
    <property type="protein sequence ID" value="SMO46211.1"/>
    <property type="molecule type" value="Genomic_DNA"/>
</dbReference>
<dbReference type="GO" id="GO:0005886">
    <property type="term" value="C:plasma membrane"/>
    <property type="evidence" value="ECO:0007669"/>
    <property type="project" value="UniProtKB-SubCell"/>
</dbReference>
<accession>A0A521BH04</accession>
<dbReference type="PANTHER" id="PTHR30183:SF3">
    <property type="entry name" value="MOLYBDENUM TRANSPORT SYSTEM PERMEASE PROTEIN MODB"/>
    <property type="match status" value="1"/>
</dbReference>
<keyword evidence="5 7" id="KW-1133">Transmembrane helix</keyword>
<keyword evidence="4 7" id="KW-0812">Transmembrane</keyword>
<keyword evidence="6 7" id="KW-0472">Membrane</keyword>
<dbReference type="InterPro" id="IPR035906">
    <property type="entry name" value="MetI-like_sf"/>
</dbReference>
<evidence type="ECO:0000256" key="2">
    <source>
        <dbReference type="ARBA" id="ARBA00022448"/>
    </source>
</evidence>
<evidence type="ECO:0000256" key="3">
    <source>
        <dbReference type="ARBA" id="ARBA00022475"/>
    </source>
</evidence>
<dbReference type="PROSITE" id="PS50928">
    <property type="entry name" value="ABC_TM1"/>
    <property type="match status" value="1"/>
</dbReference>
<feature type="transmembrane region" description="Helical" evidence="7">
    <location>
        <begin position="9"/>
        <end position="31"/>
    </location>
</feature>
<dbReference type="OrthoDB" id="9795403at2"/>
<feature type="transmembrane region" description="Helical" evidence="7">
    <location>
        <begin position="89"/>
        <end position="110"/>
    </location>
</feature>
<name>A0A521BH04_9BACT</name>
<dbReference type="CDD" id="cd06261">
    <property type="entry name" value="TM_PBP2"/>
    <property type="match status" value="1"/>
</dbReference>
<evidence type="ECO:0000256" key="6">
    <source>
        <dbReference type="ARBA" id="ARBA00023136"/>
    </source>
</evidence>
<keyword evidence="2 7" id="KW-0813">Transport</keyword>
<sequence>MRKRSYFKFLILTFSTLSFLFVILPILHLLFSLNTESFLKTLKDREVWNALFTTFEGATLSTILGVTLGVPVAYVLSQSYFKGRKFLEGLFDLPIVIPHAAVGIIFLELLNSKSLLGELLSKLGITFVDTIYGIVVVMCFVSISYIVASSLAGFESVNRELIWTARTLGASPFKVFRLIIFPLSIPFILRGAVLAFARAVSEMGALLIVAYYPKTIPILMYERFENYGLSSSTPIAALVTFLSLVIFSIVLSLPYRRYSRVS</sequence>
<evidence type="ECO:0000259" key="8">
    <source>
        <dbReference type="PROSITE" id="PS50928"/>
    </source>
</evidence>
<proteinExistence type="inferred from homology"/>
<dbReference type="InterPro" id="IPR000515">
    <property type="entry name" value="MetI-like"/>
</dbReference>
<gene>
    <name evidence="9" type="ORF">SAMN06269117_10554</name>
</gene>